<dbReference type="GO" id="GO:0016787">
    <property type="term" value="F:hydrolase activity"/>
    <property type="evidence" value="ECO:0007669"/>
    <property type="project" value="UniProtKB-KW"/>
</dbReference>
<dbReference type="SUPFAM" id="SSF49472">
    <property type="entry name" value="Transthyretin (synonym: prealbumin)"/>
    <property type="match status" value="1"/>
</dbReference>
<comment type="caution">
    <text evidence="2">The sequence shown here is derived from an EMBL/GenBank/DDBJ whole genome shotgun (WGS) entry which is preliminary data.</text>
</comment>
<protein>
    <submittedName>
        <fullName evidence="2">5-hydroxyisourate hydrolase</fullName>
    </submittedName>
</protein>
<dbReference type="PANTHER" id="PTHR10395:SF7">
    <property type="entry name" value="5-HYDROXYISOURATE HYDROLASE"/>
    <property type="match status" value="1"/>
</dbReference>
<evidence type="ECO:0000313" key="3">
    <source>
        <dbReference type="Proteomes" id="UP000785200"/>
    </source>
</evidence>
<sequence>MPTPTPAKDPITCHVLDTTTGRPAAGIITTLTCRSSSTPLPPYVATTNSDGRILVWEPESASQPSISALIAKQAAKEGNSVREKGQSVWKLSFNTGAYYGAGKTFFPVVELSFLTYRWNPNPVRSNAGITNTISRSATQTNAMQARRSSWKSNPRTFTHEQSRAASDLMQLQFPQHALLPLALQIALRVSLLLQTQPILNLLRLFPHSNLLPTNLPNFNRFIHSLPLEPVLLLPPILTLSPPLFPGQDLPVAVMSRMQEPRARGRLRQAQIIRLDGGVRTGIRRGVGERRVPICTSSI</sequence>
<dbReference type="Gene3D" id="2.60.40.180">
    <property type="entry name" value="Transthyretin/hydroxyisourate hydrolase domain"/>
    <property type="match status" value="1"/>
</dbReference>
<proteinExistence type="predicted"/>
<dbReference type="EMBL" id="VNKQ01000003">
    <property type="protein sequence ID" value="KAG0651937.1"/>
    <property type="molecule type" value="Genomic_DNA"/>
</dbReference>
<keyword evidence="2" id="KW-0378">Hydrolase</keyword>
<dbReference type="GO" id="GO:0006144">
    <property type="term" value="P:purine nucleobase metabolic process"/>
    <property type="evidence" value="ECO:0007669"/>
    <property type="project" value="TreeGrafter"/>
</dbReference>
<dbReference type="InterPro" id="IPR023416">
    <property type="entry name" value="Transthyretin/HIU_hydrolase_d"/>
</dbReference>
<dbReference type="PANTHER" id="PTHR10395">
    <property type="entry name" value="URICASE AND TRANSTHYRETIN-RELATED"/>
    <property type="match status" value="1"/>
</dbReference>
<dbReference type="InterPro" id="IPR036817">
    <property type="entry name" value="Transthyretin/HIU_hydrolase_sf"/>
</dbReference>
<dbReference type="AlphaFoldDB" id="A0A9P6VQV4"/>
<accession>A0A9P6VQV4</accession>
<dbReference type="Proteomes" id="UP000785200">
    <property type="component" value="Unassembled WGS sequence"/>
</dbReference>
<evidence type="ECO:0000313" key="2">
    <source>
        <dbReference type="EMBL" id="KAG0651937.1"/>
    </source>
</evidence>
<feature type="domain" description="Transthyretin/hydroxyisourate hydrolase" evidence="1">
    <location>
        <begin position="11"/>
        <end position="113"/>
    </location>
</feature>
<evidence type="ECO:0000259" key="1">
    <source>
        <dbReference type="Pfam" id="PF00576"/>
    </source>
</evidence>
<reference evidence="2" key="1">
    <citation type="submission" date="2019-07" db="EMBL/GenBank/DDBJ databases">
        <title>Hyphodiscus hymeniophilus genome sequencing and assembly.</title>
        <authorList>
            <person name="Kramer G."/>
            <person name="Nodwell J."/>
        </authorList>
    </citation>
    <scope>NUCLEOTIDE SEQUENCE</scope>
    <source>
        <strain evidence="2">ATCC 34498</strain>
    </source>
</reference>
<name>A0A9P6VQV4_9HELO</name>
<dbReference type="Pfam" id="PF00576">
    <property type="entry name" value="Transthyretin"/>
    <property type="match status" value="1"/>
</dbReference>
<gene>
    <name evidence="2" type="ORF">D0Z07_1235</name>
</gene>
<dbReference type="OrthoDB" id="10265230at2759"/>
<keyword evidence="3" id="KW-1185">Reference proteome</keyword>
<organism evidence="2 3">
    <name type="scientific">Hyphodiscus hymeniophilus</name>
    <dbReference type="NCBI Taxonomy" id="353542"/>
    <lineage>
        <taxon>Eukaryota</taxon>
        <taxon>Fungi</taxon>
        <taxon>Dikarya</taxon>
        <taxon>Ascomycota</taxon>
        <taxon>Pezizomycotina</taxon>
        <taxon>Leotiomycetes</taxon>
        <taxon>Helotiales</taxon>
        <taxon>Hyphodiscaceae</taxon>
        <taxon>Hyphodiscus</taxon>
    </lineage>
</organism>